<sequence length="43" mass="4527">MARVGVPRTNPWEADRAACLLSQTSVPISAFKIAKKLSAAALS</sequence>
<proteinExistence type="predicted"/>
<evidence type="ECO:0000313" key="1">
    <source>
        <dbReference type="EMBL" id="MBE1608120.1"/>
    </source>
</evidence>
<gene>
    <name evidence="1" type="ORF">HEB94_004968</name>
</gene>
<evidence type="ECO:0000313" key="2">
    <source>
        <dbReference type="Proteomes" id="UP000638648"/>
    </source>
</evidence>
<reference evidence="1" key="1">
    <citation type="submission" date="2020-10" db="EMBL/GenBank/DDBJ databases">
        <title>Sequencing the genomes of 1000 actinobacteria strains.</title>
        <authorList>
            <person name="Klenk H.-P."/>
        </authorList>
    </citation>
    <scope>NUCLEOTIDE SEQUENCE</scope>
    <source>
        <strain evidence="1">DSM 45354</strain>
    </source>
</reference>
<dbReference type="Proteomes" id="UP000638648">
    <property type="component" value="Unassembled WGS sequence"/>
</dbReference>
<dbReference type="AlphaFoldDB" id="A0A927MWC0"/>
<organism evidence="1 2">
    <name type="scientific">Actinopolymorpha pittospori</name>
    <dbReference type="NCBI Taxonomy" id="648752"/>
    <lineage>
        <taxon>Bacteria</taxon>
        <taxon>Bacillati</taxon>
        <taxon>Actinomycetota</taxon>
        <taxon>Actinomycetes</taxon>
        <taxon>Propionibacteriales</taxon>
        <taxon>Actinopolymorphaceae</taxon>
        <taxon>Actinopolymorpha</taxon>
    </lineage>
</organism>
<name>A0A927MWC0_9ACTN</name>
<protein>
    <submittedName>
        <fullName evidence="1">Uncharacterized protein</fullName>
    </submittedName>
</protein>
<accession>A0A927MWC0</accession>
<dbReference type="EMBL" id="JADBEM010000001">
    <property type="protein sequence ID" value="MBE1608120.1"/>
    <property type="molecule type" value="Genomic_DNA"/>
</dbReference>
<keyword evidence="2" id="KW-1185">Reference proteome</keyword>
<comment type="caution">
    <text evidence="1">The sequence shown here is derived from an EMBL/GenBank/DDBJ whole genome shotgun (WGS) entry which is preliminary data.</text>
</comment>